<protein>
    <submittedName>
        <fullName evidence="2">Uncharacterized protein</fullName>
    </submittedName>
</protein>
<reference evidence="3 4" key="1">
    <citation type="journal article" date="2014" name="Genome Announc.">
        <title>Draft Genome Sequences of Marine Flavobacterium Nonlabens Strains NR17, NR24, NR27, NR32, NR33, and Ara13.</title>
        <authorList>
            <person name="Nakanishi M."/>
            <person name="Meirelles P."/>
            <person name="Suzuki R."/>
            <person name="Takatani N."/>
            <person name="Mino S."/>
            <person name="Suda W."/>
            <person name="Oshima K."/>
            <person name="Hattori M."/>
            <person name="Ohkuma M."/>
            <person name="Hosokawa M."/>
            <person name="Miyashita K."/>
            <person name="Thompson F.L."/>
            <person name="Niwa A."/>
            <person name="Sawabe T."/>
            <person name="Sawabe T."/>
        </authorList>
    </citation>
    <scope>NUCLEOTIDE SEQUENCE [LARGE SCALE GENOMIC DNA]</scope>
    <source>
        <strain evidence="2">JCM 19275</strain>
        <strain evidence="1">JCM 19314</strain>
        <strain evidence="4">JCM19275</strain>
        <strain evidence="3">JCM19314</strain>
    </source>
</reference>
<name>A0A090X227_NONUL</name>
<dbReference type="Proteomes" id="UP000029647">
    <property type="component" value="Unassembled WGS sequence"/>
</dbReference>
<gene>
    <name evidence="2" type="ORF">JCM19275_2929</name>
    <name evidence="1" type="ORF">JCM19314_2821</name>
</gene>
<sequence length="145" mass="17214">MLYGLIIILISSSCSTIQINYHRDRILKKYSDDYKIYLDSSLIELKNYYLDRNNVKSVVRDKSKKAIHIDRDSMIEFLEFKEYFLEIKNDRMVILNGIPVESEKGKNLKVSPKSLMEITVLKNDSINSQLFHRNYKDVIIFRIQE</sequence>
<evidence type="ECO:0000313" key="4">
    <source>
        <dbReference type="Proteomes" id="UP000029647"/>
    </source>
</evidence>
<accession>A0A090X227</accession>
<organism evidence="2 4">
    <name type="scientific">Nonlabens ulvanivorans</name>
    <name type="common">Persicivirga ulvanivorans</name>
    <dbReference type="NCBI Taxonomy" id="906888"/>
    <lineage>
        <taxon>Bacteria</taxon>
        <taxon>Pseudomonadati</taxon>
        <taxon>Bacteroidota</taxon>
        <taxon>Flavobacteriia</taxon>
        <taxon>Flavobacteriales</taxon>
        <taxon>Flavobacteriaceae</taxon>
        <taxon>Nonlabens</taxon>
    </lineage>
</organism>
<proteinExistence type="predicted"/>
<evidence type="ECO:0000313" key="2">
    <source>
        <dbReference type="EMBL" id="GAL74082.1"/>
    </source>
</evidence>
<dbReference type="AlphaFoldDB" id="A0A090X227"/>
<dbReference type="Proteomes" id="UP000029226">
    <property type="component" value="Unassembled WGS sequence"/>
</dbReference>
<comment type="caution">
    <text evidence="2">The sequence shown here is derived from an EMBL/GenBank/DDBJ whole genome shotgun (WGS) entry which is preliminary data.</text>
</comment>
<evidence type="ECO:0000313" key="3">
    <source>
        <dbReference type="Proteomes" id="UP000029226"/>
    </source>
</evidence>
<dbReference type="EMBL" id="BBNT01000001">
    <property type="protein sequence ID" value="GAL74082.1"/>
    <property type="molecule type" value="Genomic_DNA"/>
</dbReference>
<evidence type="ECO:0000313" key="1">
    <source>
        <dbReference type="EMBL" id="GAK98790.1"/>
    </source>
</evidence>
<dbReference type="EMBL" id="BBMM01000001">
    <property type="protein sequence ID" value="GAK98790.1"/>
    <property type="molecule type" value="Genomic_DNA"/>
</dbReference>